<evidence type="ECO:0008006" key="3">
    <source>
        <dbReference type="Google" id="ProtNLM"/>
    </source>
</evidence>
<organism evidence="1 2">
    <name type="scientific">Babesia divergens</name>
    <dbReference type="NCBI Taxonomy" id="32595"/>
    <lineage>
        <taxon>Eukaryota</taxon>
        <taxon>Sar</taxon>
        <taxon>Alveolata</taxon>
        <taxon>Apicomplexa</taxon>
        <taxon>Aconoidasida</taxon>
        <taxon>Piroplasmida</taxon>
        <taxon>Babesiidae</taxon>
        <taxon>Babesia</taxon>
    </lineage>
</organism>
<proteinExistence type="predicted"/>
<sequence length="222" mass="25933">MTCIPVTKTYERDRFQPFMSQRFKRRDTDVHFYLPIRCPFLRSCPDGSCPLAHTKLEVIFHPIVYKTRRCKMSISGQCLFSQKCTFYNNETEKVCAEQLWHMWEKTWNLWRLNIENVLVSHNKLSDEISSSLAAVMNYRRRMKPPKNAPKVNHRAKAAPEALPYCMLQDHQSSLTCFYNDIPEGGPILSFASAGYEIRTNSTCDEMGKNIVEEWFFKKAGDL</sequence>
<dbReference type="EMBL" id="JAHBMH010000044">
    <property type="protein sequence ID" value="KAK1936415.1"/>
    <property type="molecule type" value="Genomic_DNA"/>
</dbReference>
<keyword evidence="2" id="KW-1185">Reference proteome</keyword>
<protein>
    <recommendedName>
        <fullName evidence="3">C3H1-type domain-containing protein</fullName>
    </recommendedName>
</protein>
<comment type="caution">
    <text evidence="1">The sequence shown here is derived from an EMBL/GenBank/DDBJ whole genome shotgun (WGS) entry which is preliminary data.</text>
</comment>
<dbReference type="AlphaFoldDB" id="A0AAD9GDI2"/>
<gene>
    <name evidence="1" type="ORF">X943_003332</name>
</gene>
<evidence type="ECO:0000313" key="2">
    <source>
        <dbReference type="Proteomes" id="UP001195914"/>
    </source>
</evidence>
<evidence type="ECO:0000313" key="1">
    <source>
        <dbReference type="EMBL" id="KAK1936415.1"/>
    </source>
</evidence>
<dbReference type="Proteomes" id="UP001195914">
    <property type="component" value="Unassembled WGS sequence"/>
</dbReference>
<reference evidence="1" key="2">
    <citation type="submission" date="2021-05" db="EMBL/GenBank/DDBJ databases">
        <authorList>
            <person name="Pain A."/>
        </authorList>
    </citation>
    <scope>NUCLEOTIDE SEQUENCE</scope>
    <source>
        <strain evidence="1">1802A</strain>
    </source>
</reference>
<name>A0AAD9GDI2_BABDI</name>
<reference evidence="1" key="1">
    <citation type="journal article" date="2014" name="Nucleic Acids Res.">
        <title>The evolutionary dynamics of variant antigen genes in Babesia reveal a history of genomic innovation underlying host-parasite interaction.</title>
        <authorList>
            <person name="Jackson A.P."/>
            <person name="Otto T.D."/>
            <person name="Darby A."/>
            <person name="Ramaprasad A."/>
            <person name="Xia D."/>
            <person name="Echaide I.E."/>
            <person name="Farber M."/>
            <person name="Gahlot S."/>
            <person name="Gamble J."/>
            <person name="Gupta D."/>
            <person name="Gupta Y."/>
            <person name="Jackson L."/>
            <person name="Malandrin L."/>
            <person name="Malas T.B."/>
            <person name="Moussa E."/>
            <person name="Nair M."/>
            <person name="Reid A.J."/>
            <person name="Sanders M."/>
            <person name="Sharma J."/>
            <person name="Tracey A."/>
            <person name="Quail M.A."/>
            <person name="Weir W."/>
            <person name="Wastling J.M."/>
            <person name="Hall N."/>
            <person name="Willadsen P."/>
            <person name="Lingelbach K."/>
            <person name="Shiels B."/>
            <person name="Tait A."/>
            <person name="Berriman M."/>
            <person name="Allred D.R."/>
            <person name="Pain A."/>
        </authorList>
    </citation>
    <scope>NUCLEOTIDE SEQUENCE</scope>
    <source>
        <strain evidence="1">1802A</strain>
    </source>
</reference>
<accession>A0AAD9GDI2</accession>